<dbReference type="SUPFAM" id="SSF51445">
    <property type="entry name" value="(Trans)glycosidases"/>
    <property type="match status" value="1"/>
</dbReference>
<evidence type="ECO:0000313" key="2">
    <source>
        <dbReference type="WBParaSite" id="ACRNAN_scaffold11768.g15592.t1"/>
    </source>
</evidence>
<protein>
    <submittedName>
        <fullName evidence="2">Glycoside hydrolase family 5 domain-containing protein</fullName>
    </submittedName>
</protein>
<reference evidence="2" key="1">
    <citation type="submission" date="2022-11" db="UniProtKB">
        <authorList>
            <consortium name="WormBaseParasite"/>
        </authorList>
    </citation>
    <scope>IDENTIFICATION</scope>
</reference>
<organism evidence="1 2">
    <name type="scientific">Acrobeloides nanus</name>
    <dbReference type="NCBI Taxonomy" id="290746"/>
    <lineage>
        <taxon>Eukaryota</taxon>
        <taxon>Metazoa</taxon>
        <taxon>Ecdysozoa</taxon>
        <taxon>Nematoda</taxon>
        <taxon>Chromadorea</taxon>
        <taxon>Rhabditida</taxon>
        <taxon>Tylenchina</taxon>
        <taxon>Cephalobomorpha</taxon>
        <taxon>Cephaloboidea</taxon>
        <taxon>Cephalobidae</taxon>
        <taxon>Acrobeloides</taxon>
    </lineage>
</organism>
<dbReference type="AlphaFoldDB" id="A0A914CLX7"/>
<accession>A0A914CLX7</accession>
<keyword evidence="1" id="KW-1185">Reference proteome</keyword>
<sequence length="220" mass="24646">MDGRTSSSLVPKLSLYPRISNDSWNPTLIDIEFGLAEALGSNTMRVFLHDLAYEVDKVGFMSRVNTLLDLAEKHGLKLLLVIFDSCFGTYYRVPVIGQQVQPVPGVMMSQWVQSPGDEAMNDPSQQPRLEAYVKDLISTFANDTRVLGWDVFNEPPCNGHESQGLFDLLTNVFAWCRSVDPIQPCTSPLFSVDVDTGDLSKYRTHSLIQLNNSDVITFHE</sequence>
<proteinExistence type="predicted"/>
<dbReference type="WBParaSite" id="ACRNAN_scaffold11768.g15592.t1">
    <property type="protein sequence ID" value="ACRNAN_scaffold11768.g15592.t1"/>
    <property type="gene ID" value="ACRNAN_scaffold11768.g15592"/>
</dbReference>
<dbReference type="InterPro" id="IPR017853">
    <property type="entry name" value="GH"/>
</dbReference>
<dbReference type="Gene3D" id="3.20.20.80">
    <property type="entry name" value="Glycosidases"/>
    <property type="match status" value="1"/>
</dbReference>
<dbReference type="Proteomes" id="UP000887540">
    <property type="component" value="Unplaced"/>
</dbReference>
<name>A0A914CLX7_9BILA</name>
<evidence type="ECO:0000313" key="1">
    <source>
        <dbReference type="Proteomes" id="UP000887540"/>
    </source>
</evidence>